<feature type="region of interest" description="Disordered" evidence="1">
    <location>
        <begin position="54"/>
        <end position="97"/>
    </location>
</feature>
<dbReference type="Proteomes" id="UP000243459">
    <property type="component" value="Unassembled WGS sequence"/>
</dbReference>
<feature type="compositionally biased region" description="Basic and acidic residues" evidence="1">
    <location>
        <begin position="57"/>
        <end position="69"/>
    </location>
</feature>
<evidence type="ECO:0000313" key="2">
    <source>
        <dbReference type="EMBL" id="ONK55097.1"/>
    </source>
</evidence>
<protein>
    <submittedName>
        <fullName evidence="2">Uncharacterized protein</fullName>
    </submittedName>
</protein>
<gene>
    <name evidence="2" type="ORF">A4U43_UnF7640</name>
</gene>
<organism evidence="2 3">
    <name type="scientific">Asparagus officinalis</name>
    <name type="common">Garden asparagus</name>
    <dbReference type="NCBI Taxonomy" id="4686"/>
    <lineage>
        <taxon>Eukaryota</taxon>
        <taxon>Viridiplantae</taxon>
        <taxon>Streptophyta</taxon>
        <taxon>Embryophyta</taxon>
        <taxon>Tracheophyta</taxon>
        <taxon>Spermatophyta</taxon>
        <taxon>Magnoliopsida</taxon>
        <taxon>Liliopsida</taxon>
        <taxon>Asparagales</taxon>
        <taxon>Asparagaceae</taxon>
        <taxon>Asparagoideae</taxon>
        <taxon>Asparagus</taxon>
    </lineage>
</organism>
<proteinExistence type="predicted"/>
<name>A0A1R3L659_ASPOF</name>
<feature type="region of interest" description="Disordered" evidence="1">
    <location>
        <begin position="144"/>
        <end position="166"/>
    </location>
</feature>
<feature type="compositionally biased region" description="Acidic residues" evidence="1">
    <location>
        <begin position="84"/>
        <end position="95"/>
    </location>
</feature>
<accession>A0A1R3L659</accession>
<keyword evidence="3" id="KW-1185">Reference proteome</keyword>
<evidence type="ECO:0000313" key="3">
    <source>
        <dbReference type="Proteomes" id="UP000243459"/>
    </source>
</evidence>
<dbReference type="Gramene" id="ONK55097">
    <property type="protein sequence ID" value="ONK55097"/>
    <property type="gene ID" value="A4U43_UnF7640"/>
</dbReference>
<reference evidence="3" key="1">
    <citation type="journal article" date="2017" name="Nat. Commun.">
        <title>The asparagus genome sheds light on the origin and evolution of a young Y chromosome.</title>
        <authorList>
            <person name="Harkess A."/>
            <person name="Zhou J."/>
            <person name="Xu C."/>
            <person name="Bowers J.E."/>
            <person name="Van der Hulst R."/>
            <person name="Ayyampalayam S."/>
            <person name="Mercati F."/>
            <person name="Riccardi P."/>
            <person name="McKain M.R."/>
            <person name="Kakrana A."/>
            <person name="Tang H."/>
            <person name="Ray J."/>
            <person name="Groenendijk J."/>
            <person name="Arikit S."/>
            <person name="Mathioni S.M."/>
            <person name="Nakano M."/>
            <person name="Shan H."/>
            <person name="Telgmann-Rauber A."/>
            <person name="Kanno A."/>
            <person name="Yue Z."/>
            <person name="Chen H."/>
            <person name="Li W."/>
            <person name="Chen Y."/>
            <person name="Xu X."/>
            <person name="Zhang Y."/>
            <person name="Luo S."/>
            <person name="Chen H."/>
            <person name="Gao J."/>
            <person name="Mao Z."/>
            <person name="Pires J.C."/>
            <person name="Luo M."/>
            <person name="Kudrna D."/>
            <person name="Wing R.A."/>
            <person name="Meyers B.C."/>
            <person name="Yi K."/>
            <person name="Kong H."/>
            <person name="Lavrijsen P."/>
            <person name="Sunseri F."/>
            <person name="Falavigna A."/>
            <person name="Ye Y."/>
            <person name="Leebens-Mack J.H."/>
            <person name="Chen G."/>
        </authorList>
    </citation>
    <scope>NUCLEOTIDE SEQUENCE [LARGE SCALE GENOMIC DNA]</scope>
    <source>
        <strain evidence="3">cv. DH0086</strain>
    </source>
</reference>
<sequence length="166" mass="18010">MNLFSNPKNDNIPRHKLLRRQTRDQLVVSRNGGVRRLDLLQGLERLLRVALLPNPDDGVHHQNQEDGARGGEVQVRGRGRGAQEEGDEGGDEEDADKGVVELIKDVLEHRGAGVLLELVPAVDFPTTGDVSGVEATVGGDIKHGLAFKDGSGPGWKDPRSWPPLPI</sequence>
<dbReference type="AlphaFoldDB" id="A0A1R3L659"/>
<evidence type="ECO:0000256" key="1">
    <source>
        <dbReference type="SAM" id="MobiDB-lite"/>
    </source>
</evidence>
<dbReference type="EMBL" id="KV863780">
    <property type="protein sequence ID" value="ONK55097.1"/>
    <property type="molecule type" value="Genomic_DNA"/>
</dbReference>